<dbReference type="InterPro" id="IPR029056">
    <property type="entry name" value="Ribokinase-like"/>
</dbReference>
<dbReference type="Proteomes" id="UP000006051">
    <property type="component" value="Chromosome"/>
</dbReference>
<gene>
    <name evidence="4" type="ordered locus">Ornrh_0932</name>
</gene>
<dbReference type="EMBL" id="CP003283">
    <property type="protein sequence ID" value="AFL97126.1"/>
    <property type="molecule type" value="Genomic_DNA"/>
</dbReference>
<dbReference type="PROSITE" id="PS00584">
    <property type="entry name" value="PFKB_KINASES_2"/>
    <property type="match status" value="1"/>
</dbReference>
<evidence type="ECO:0000259" key="3">
    <source>
        <dbReference type="Pfam" id="PF00294"/>
    </source>
</evidence>
<evidence type="ECO:0000256" key="1">
    <source>
        <dbReference type="ARBA" id="ARBA00022679"/>
    </source>
</evidence>
<accession>I3ZZJ2</accession>
<dbReference type="GeneID" id="97257637"/>
<dbReference type="GO" id="GO:0016301">
    <property type="term" value="F:kinase activity"/>
    <property type="evidence" value="ECO:0007669"/>
    <property type="project" value="UniProtKB-KW"/>
</dbReference>
<dbReference type="GeneID" id="71569220"/>
<evidence type="ECO:0000256" key="2">
    <source>
        <dbReference type="ARBA" id="ARBA00022777"/>
    </source>
</evidence>
<sequence length="304" mass="34254">MSLLSVGTVAFDEIETPFGKSGKILGGAAPYISLAASKLGVQTNIVSVVGDDFPDDYLNILKENHCNTDGIKKIPEGKTFFWAGKYHMDMNFRDTLRTDLNVLENFKPELSETYQKPEVVMLGNLHPKVQMEIIEQLDNRPFIIMDTMNYWMDRTWDELMAVMKRVDVLSINDEEARQMSEEYSLKKAANKILTMGPKFLIIKKGEHGALLFGGDEVFFAPALPLEEVFDPTGAGDTFAGGFSGHLADTLDFSFENMKRAVIYGSALASFTVEKFGVQRLLEINELDIQNRIDKFKKLSYFDLD</sequence>
<dbReference type="PANTHER" id="PTHR10584">
    <property type="entry name" value="SUGAR KINASE"/>
    <property type="match status" value="1"/>
</dbReference>
<keyword evidence="2 4" id="KW-0418">Kinase</keyword>
<protein>
    <submittedName>
        <fullName evidence="4">Sugar kinase, ribokinase</fullName>
    </submittedName>
</protein>
<evidence type="ECO:0000313" key="5">
    <source>
        <dbReference type="Proteomes" id="UP000006051"/>
    </source>
</evidence>
<reference evidence="4 5" key="1">
    <citation type="submission" date="2012-06" db="EMBL/GenBank/DDBJ databases">
        <title>The complete genome of Ornithobacterium rhinotracheale DSM 15997.</title>
        <authorList>
            <consortium name="US DOE Joint Genome Institute (JGI-PGF)"/>
            <person name="Lucas S."/>
            <person name="Copeland A."/>
            <person name="Lapidus A."/>
            <person name="Goodwin L."/>
            <person name="Pitluck S."/>
            <person name="Peters L."/>
            <person name="Mikhailova N."/>
            <person name="Teshima H."/>
            <person name="Kyrpides N."/>
            <person name="Mavromatis K."/>
            <person name="Pagani I."/>
            <person name="Ivanova N."/>
            <person name="Ovchinnikova G."/>
            <person name="Zeytun A."/>
            <person name="Detter J.C."/>
            <person name="Han C."/>
            <person name="Land M."/>
            <person name="Hauser L."/>
            <person name="Markowitz V."/>
            <person name="Cheng J.-F."/>
            <person name="Hugenholtz P."/>
            <person name="Woyke T."/>
            <person name="Wu D."/>
            <person name="Lang E."/>
            <person name="Kopitz M."/>
            <person name="Brambilla E."/>
            <person name="Klenk H.-P."/>
            <person name="Eisen J.A."/>
        </authorList>
    </citation>
    <scope>NUCLEOTIDE SEQUENCE [LARGE SCALE GENOMIC DNA]</scope>
    <source>
        <strain evidence="5">ATCC 51463 / DSM 15997 / CCUG 23171 / LMG 9086</strain>
    </source>
</reference>
<keyword evidence="1" id="KW-0808">Transferase</keyword>
<dbReference type="SUPFAM" id="SSF53613">
    <property type="entry name" value="Ribokinase-like"/>
    <property type="match status" value="1"/>
</dbReference>
<dbReference type="KEGG" id="orh:Ornrh_0932"/>
<dbReference type="AlphaFoldDB" id="I3ZZJ2"/>
<dbReference type="PANTHER" id="PTHR10584:SF166">
    <property type="entry name" value="RIBOKINASE"/>
    <property type="match status" value="1"/>
</dbReference>
<dbReference type="HOGENOM" id="CLU_065902_2_1_10"/>
<proteinExistence type="predicted"/>
<dbReference type="PATRIC" id="fig|867902.3.peg.915"/>
<organism evidence="4 5">
    <name type="scientific">Ornithobacterium rhinotracheale (strain ATCC 51463 / DSM 15997 / CCUG 23171 / CIP 104009 / LMG 9086)</name>
    <dbReference type="NCBI Taxonomy" id="867902"/>
    <lineage>
        <taxon>Bacteria</taxon>
        <taxon>Pseudomonadati</taxon>
        <taxon>Bacteroidota</taxon>
        <taxon>Flavobacteriia</taxon>
        <taxon>Flavobacteriales</taxon>
        <taxon>Weeksellaceae</taxon>
        <taxon>Ornithobacterium</taxon>
    </lineage>
</organism>
<dbReference type="STRING" id="867902.Ornrh_0932"/>
<dbReference type="Gene3D" id="3.40.1190.20">
    <property type="match status" value="1"/>
</dbReference>
<dbReference type="eggNOG" id="COG0524">
    <property type="taxonomic scope" value="Bacteria"/>
</dbReference>
<evidence type="ECO:0000313" key="4">
    <source>
        <dbReference type="EMBL" id="AFL97126.1"/>
    </source>
</evidence>
<dbReference type="Pfam" id="PF00294">
    <property type="entry name" value="PfkB"/>
    <property type="match status" value="1"/>
</dbReference>
<dbReference type="InterPro" id="IPR011611">
    <property type="entry name" value="PfkB_dom"/>
</dbReference>
<feature type="domain" description="Carbohydrate kinase PfkB" evidence="3">
    <location>
        <begin position="23"/>
        <end position="281"/>
    </location>
</feature>
<dbReference type="GO" id="GO:0005829">
    <property type="term" value="C:cytosol"/>
    <property type="evidence" value="ECO:0007669"/>
    <property type="project" value="TreeGrafter"/>
</dbReference>
<dbReference type="InterPro" id="IPR002173">
    <property type="entry name" value="Carboh/pur_kinase_PfkB_CS"/>
</dbReference>
<name>I3ZZJ2_ORNRL</name>
<dbReference type="RefSeq" id="WP_014790727.1">
    <property type="nucleotide sequence ID" value="NC_018016.1"/>
</dbReference>
<keyword evidence="5" id="KW-1185">Reference proteome</keyword>